<keyword evidence="2" id="KW-1133">Transmembrane helix</keyword>
<protein>
    <submittedName>
        <fullName evidence="3">Uncharacterized protein</fullName>
    </submittedName>
</protein>
<evidence type="ECO:0000256" key="2">
    <source>
        <dbReference type="SAM" id="Phobius"/>
    </source>
</evidence>
<keyword evidence="2" id="KW-0472">Membrane</keyword>
<feature type="region of interest" description="Disordered" evidence="1">
    <location>
        <begin position="219"/>
        <end position="295"/>
    </location>
</feature>
<dbReference type="RefSeq" id="XP_004993575.1">
    <property type="nucleotide sequence ID" value="XM_004993518.1"/>
</dbReference>
<feature type="transmembrane region" description="Helical" evidence="2">
    <location>
        <begin position="106"/>
        <end position="127"/>
    </location>
</feature>
<dbReference type="SUPFAM" id="SSF52058">
    <property type="entry name" value="L domain-like"/>
    <property type="match status" value="1"/>
</dbReference>
<name>F2UB00_SALR5</name>
<evidence type="ECO:0000256" key="1">
    <source>
        <dbReference type="SAM" id="MobiDB-lite"/>
    </source>
</evidence>
<dbReference type="InParanoid" id="F2UB00"/>
<feature type="transmembrane region" description="Helical" evidence="2">
    <location>
        <begin position="148"/>
        <end position="167"/>
    </location>
</feature>
<dbReference type="KEGG" id="sre:PTSG_05710"/>
<reference evidence="3" key="1">
    <citation type="submission" date="2009-08" db="EMBL/GenBank/DDBJ databases">
        <title>Annotation of Salpingoeca rosetta.</title>
        <authorList>
            <consortium name="The Broad Institute Genome Sequencing Platform"/>
            <person name="Russ C."/>
            <person name="Cuomo C."/>
            <person name="Burger G."/>
            <person name="Gray M.W."/>
            <person name="Holland P.W.H."/>
            <person name="King N."/>
            <person name="Lang F.B.F."/>
            <person name="Roger A.J."/>
            <person name="Ruiz-Trillo I."/>
            <person name="Young S.K."/>
            <person name="Zeng Q."/>
            <person name="Gargeya S."/>
            <person name="Alvarado L."/>
            <person name="Berlin A."/>
            <person name="Chapman S.B."/>
            <person name="Chen Z."/>
            <person name="Freedman E."/>
            <person name="Gellesch M."/>
            <person name="Goldberg J."/>
            <person name="Griggs A."/>
            <person name="Gujja S."/>
            <person name="Heilman E."/>
            <person name="Heiman D."/>
            <person name="Howarth C."/>
            <person name="Mehta T."/>
            <person name="Neiman D."/>
            <person name="Pearson M."/>
            <person name="Roberts A."/>
            <person name="Saif S."/>
            <person name="Shea T."/>
            <person name="Shenoy N."/>
            <person name="Sisk P."/>
            <person name="Stolte C."/>
            <person name="Sykes S."/>
            <person name="White J."/>
            <person name="Yandava C."/>
            <person name="Haas B."/>
            <person name="Nusbaum C."/>
            <person name="Birren B."/>
        </authorList>
    </citation>
    <scope>NUCLEOTIDE SEQUENCE [LARGE SCALE GENOMIC DNA]</scope>
    <source>
        <strain evidence="3">ATCC 50818</strain>
    </source>
</reference>
<feature type="compositionally biased region" description="Low complexity" evidence="1">
    <location>
        <begin position="44"/>
        <end position="58"/>
    </location>
</feature>
<dbReference type="Gene3D" id="3.80.10.10">
    <property type="entry name" value="Ribonuclease Inhibitor"/>
    <property type="match status" value="1"/>
</dbReference>
<feature type="transmembrane region" description="Helical" evidence="2">
    <location>
        <begin position="79"/>
        <end position="100"/>
    </location>
</feature>
<feature type="compositionally biased region" description="Low complexity" evidence="1">
    <location>
        <begin position="282"/>
        <end position="292"/>
    </location>
</feature>
<accession>F2UB00</accession>
<dbReference type="AlphaFoldDB" id="F2UB00"/>
<organism evidence="4">
    <name type="scientific">Salpingoeca rosetta (strain ATCC 50818 / BSB-021)</name>
    <dbReference type="NCBI Taxonomy" id="946362"/>
    <lineage>
        <taxon>Eukaryota</taxon>
        <taxon>Choanoflagellata</taxon>
        <taxon>Craspedida</taxon>
        <taxon>Salpingoecidae</taxon>
        <taxon>Salpingoeca</taxon>
    </lineage>
</organism>
<evidence type="ECO:0000313" key="4">
    <source>
        <dbReference type="Proteomes" id="UP000007799"/>
    </source>
</evidence>
<dbReference type="OrthoDB" id="66519at2759"/>
<feature type="compositionally biased region" description="Basic and acidic residues" evidence="1">
    <location>
        <begin position="267"/>
        <end position="281"/>
    </location>
</feature>
<feature type="compositionally biased region" description="Basic and acidic residues" evidence="1">
    <location>
        <begin position="231"/>
        <end position="244"/>
    </location>
</feature>
<keyword evidence="2" id="KW-0812">Transmembrane</keyword>
<dbReference type="GeneID" id="16074151"/>
<sequence>MDDDDMTSSSTRMDDVAAALWGWENRQQHAQQDAQQDIQHHTQQHAPNSTTTTAAATATTATAAEEWQAMLWDAIAEGLLARILVFNLVRFFSLCTAGGLVYGAAYILLLALTTPVGWLVVAASATLHATRSSVRIGDMLMATASQCVHRLPWAIVVALLAFEAGLLQCQRFIVTRIPEHVRARLSIAAKRHAIKPLVSALRRVAASLSLAAATLARPHHEHACKGHQHKQQAEEKQDANKEHAAQAAHEAQSNEGEEGMRNQAHPRNHDHNQNDQQDHRQQQQQQQQQQQRQDSHVTLETLPYDVWNSHLRHQLDALSLVRLSSTSRSLYHSVHALPLTWDGRVASLVLLDTSTPHWEAALNSWYNTLPITLPLTVDIDIHPPLDVCRRAFAVRTLGDPAHTTRVLNALRSIQPRMAVFTDWLITDTTLQGIGCQHLALMACRTPAGFTLDATSMPQHLQSLTVFDLGEPPHLSINTRGLDRIRTLELRGAFTLWPSSFGCSNRRVRLFSTANTDVRHLARAEHVTLVHTRGLTHLDGLHSVRHLTLAHPHWASGHEPFPLLPHLNTVFIKAVSTRVLPSFAPLAHVTTVSIHESSVRDVSPLASASNVTLVQCHAVDDLSPLKRVHTLVVNQCNCARGVAALTHVTSLSLCRVPVGAEVSRLRSTHLRSLSLEELDGVRHIGPFPNLHYLHVRACHTLSRLSINTSLRTLRVEDCNALWNLLAAACVPSVTVADVDALVPGPFGRRLLHTWRGQ</sequence>
<gene>
    <name evidence="3" type="ORF">PTSG_05710</name>
</gene>
<dbReference type="InterPro" id="IPR032675">
    <property type="entry name" value="LRR_dom_sf"/>
</dbReference>
<evidence type="ECO:0000313" key="3">
    <source>
        <dbReference type="EMBL" id="EGD74013.1"/>
    </source>
</evidence>
<dbReference type="Proteomes" id="UP000007799">
    <property type="component" value="Unassembled WGS sequence"/>
</dbReference>
<dbReference type="STRING" id="946362.F2UB00"/>
<feature type="region of interest" description="Disordered" evidence="1">
    <location>
        <begin position="31"/>
        <end position="58"/>
    </location>
</feature>
<feature type="compositionally biased region" description="Basic residues" evidence="1">
    <location>
        <begin position="219"/>
        <end position="230"/>
    </location>
</feature>
<proteinExistence type="predicted"/>
<keyword evidence="4" id="KW-1185">Reference proteome</keyword>
<dbReference type="EMBL" id="GL832967">
    <property type="protein sequence ID" value="EGD74013.1"/>
    <property type="molecule type" value="Genomic_DNA"/>
</dbReference>